<feature type="region of interest" description="Disordered" evidence="2">
    <location>
        <begin position="1"/>
        <end position="25"/>
    </location>
</feature>
<evidence type="ECO:0000313" key="4">
    <source>
        <dbReference type="Proteomes" id="UP001597187"/>
    </source>
</evidence>
<feature type="region of interest" description="Disordered" evidence="2">
    <location>
        <begin position="452"/>
        <end position="474"/>
    </location>
</feature>
<name>A0ABD6AZ59_9EURY</name>
<evidence type="ECO:0008006" key="5">
    <source>
        <dbReference type="Google" id="ProtNLM"/>
    </source>
</evidence>
<dbReference type="InterPro" id="IPR012334">
    <property type="entry name" value="Pectin_lyas_fold"/>
</dbReference>
<dbReference type="Gene3D" id="2.160.20.10">
    <property type="entry name" value="Single-stranded right-handed beta-helix, Pectin lyase-like"/>
    <property type="match status" value="1"/>
</dbReference>
<gene>
    <name evidence="3" type="ORF">ACFSBT_17740</name>
</gene>
<feature type="coiled-coil region" evidence="1">
    <location>
        <begin position="539"/>
        <end position="587"/>
    </location>
</feature>
<keyword evidence="1" id="KW-0175">Coiled coil</keyword>
<dbReference type="SUPFAM" id="SSF51126">
    <property type="entry name" value="Pectin lyase-like"/>
    <property type="match status" value="1"/>
</dbReference>
<organism evidence="3 4">
    <name type="scientific">Halomarina rubra</name>
    <dbReference type="NCBI Taxonomy" id="2071873"/>
    <lineage>
        <taxon>Archaea</taxon>
        <taxon>Methanobacteriati</taxon>
        <taxon>Methanobacteriota</taxon>
        <taxon>Stenosarchaea group</taxon>
        <taxon>Halobacteria</taxon>
        <taxon>Halobacteriales</taxon>
        <taxon>Natronomonadaceae</taxon>
        <taxon>Halomarina</taxon>
    </lineage>
</organism>
<accession>A0ABD6AZ59</accession>
<reference evidence="3 4" key="1">
    <citation type="journal article" date="2019" name="Int. J. Syst. Evol. Microbiol.">
        <title>The Global Catalogue of Microorganisms (GCM) 10K type strain sequencing project: providing services to taxonomists for standard genome sequencing and annotation.</title>
        <authorList>
            <consortium name="The Broad Institute Genomics Platform"/>
            <consortium name="The Broad Institute Genome Sequencing Center for Infectious Disease"/>
            <person name="Wu L."/>
            <person name="Ma J."/>
        </authorList>
    </citation>
    <scope>NUCLEOTIDE SEQUENCE [LARGE SCALE GENOMIC DNA]</scope>
    <source>
        <strain evidence="3 4">CGMCC 1.12563</strain>
    </source>
</reference>
<dbReference type="AlphaFoldDB" id="A0ABD6AZ59"/>
<protein>
    <recommendedName>
        <fullName evidence="5">Right handed beta helix domain-containing protein</fullName>
    </recommendedName>
</protein>
<evidence type="ECO:0000313" key="3">
    <source>
        <dbReference type="EMBL" id="MFD1515126.1"/>
    </source>
</evidence>
<evidence type="ECO:0000256" key="2">
    <source>
        <dbReference type="SAM" id="MobiDB-lite"/>
    </source>
</evidence>
<keyword evidence="4" id="KW-1185">Reference proteome</keyword>
<dbReference type="RefSeq" id="WP_250875050.1">
    <property type="nucleotide sequence ID" value="NZ_JALXFV010000008.1"/>
</dbReference>
<dbReference type="InterPro" id="IPR011050">
    <property type="entry name" value="Pectin_lyase_fold/virulence"/>
</dbReference>
<comment type="caution">
    <text evidence="3">The sequence shown here is derived from an EMBL/GenBank/DDBJ whole genome shotgun (WGS) entry which is preliminary data.</text>
</comment>
<dbReference type="EMBL" id="JBHUDC010000008">
    <property type="protein sequence ID" value="MFD1515126.1"/>
    <property type="molecule type" value="Genomic_DNA"/>
</dbReference>
<proteinExistence type="predicted"/>
<evidence type="ECO:0000256" key="1">
    <source>
        <dbReference type="SAM" id="Coils"/>
    </source>
</evidence>
<sequence length="587" mass="63301">MEGHDIAFDSTVHATDDLGWDPDGEEPIDVPTDDGLLILVPPGEYAFPLDTGDEPACVRGDLTDWGIRGLGNDPRDVTFRTASGESGYFIRSGYNSEGILLENLAFDNTDARQGGDIGNFLQAQDAVEVHDVDHVGFSGREPYCRWSILPAIKSDDGEANVVNYTKTGPSVFAGHGASDGGGGVFDHEGHVTFRDCEIANQGGDGGLYTGKHNGSIVFEDCEFRNNDMAAIRTAAGSELRNCEIVIDWENAHPENVIDDATPPTGTMGIYFSSAQYGKSGGGIYDSTVRLLSTYDTAMAGILINPSDGAIDLHDTTVETHLDQRPVWFMDPREQRFDSHTTPAEPWGVDIRNLTVAGSGECHGQAAVILEGRHGSTIDGLTIDMPNAPAGLNVRASEDVELGTHDISVDGAAIRGDVRTDGGGNRDSDAPPKTLQFTNEGAQRAFYSFRAASTQPDEDVPSGQTNHHRDEGGAGGYLTPGETHTWRVAEQPHNCSLVGDVAVTVEGEPLEDVPPMDTPDWSNDELATAWGYPSEAPTEEDSTEEDIEALRERAEDHEARLDAVEEDVESMQEDRRSLRNRLAALFGR</sequence>
<dbReference type="Proteomes" id="UP001597187">
    <property type="component" value="Unassembled WGS sequence"/>
</dbReference>